<evidence type="ECO:0000256" key="5">
    <source>
        <dbReference type="ARBA" id="ARBA00023175"/>
    </source>
</evidence>
<proteinExistence type="inferred from homology"/>
<comment type="similarity">
    <text evidence="7">Belongs to the TRAFAC class myosin-kinesin ATPase superfamily. Kinesin family.</text>
</comment>
<evidence type="ECO:0000256" key="2">
    <source>
        <dbReference type="ARBA" id="ARBA00022701"/>
    </source>
</evidence>
<keyword evidence="10" id="KW-1185">Reference proteome</keyword>
<dbReference type="SUPFAM" id="SSF52540">
    <property type="entry name" value="P-loop containing nucleoside triphosphate hydrolases"/>
    <property type="match status" value="1"/>
</dbReference>
<dbReference type="Pfam" id="PF00225">
    <property type="entry name" value="Kinesin"/>
    <property type="match status" value="1"/>
</dbReference>
<keyword evidence="4" id="KW-0067">ATP-binding</keyword>
<dbReference type="EMBL" id="SRMA01022853">
    <property type="protein sequence ID" value="TRZ02882.1"/>
    <property type="molecule type" value="Genomic_DNA"/>
</dbReference>
<dbReference type="STRING" id="623744.A0A553RL25"/>
<evidence type="ECO:0000313" key="9">
    <source>
        <dbReference type="EMBL" id="TRZ02882.1"/>
    </source>
</evidence>
<feature type="non-terminal residue" evidence="9">
    <location>
        <position position="1"/>
    </location>
</feature>
<keyword evidence="5" id="KW-0505">Motor protein</keyword>
<dbReference type="GO" id="GO:0003777">
    <property type="term" value="F:microtubule motor activity"/>
    <property type="evidence" value="ECO:0007669"/>
    <property type="project" value="InterPro"/>
</dbReference>
<comment type="subcellular location">
    <subcellularLocation>
        <location evidence="1">Cytoplasm</location>
        <location evidence="1">Cytoskeleton</location>
    </subcellularLocation>
</comment>
<evidence type="ECO:0000256" key="4">
    <source>
        <dbReference type="ARBA" id="ARBA00022840"/>
    </source>
</evidence>
<evidence type="ECO:0000259" key="8">
    <source>
        <dbReference type="PROSITE" id="PS50067"/>
    </source>
</evidence>
<dbReference type="Proteomes" id="UP000316079">
    <property type="component" value="Unassembled WGS sequence"/>
</dbReference>
<evidence type="ECO:0000256" key="3">
    <source>
        <dbReference type="ARBA" id="ARBA00022741"/>
    </source>
</evidence>
<dbReference type="Gene3D" id="1.20.58.1980">
    <property type="match status" value="1"/>
</dbReference>
<comment type="caution">
    <text evidence="9">The sequence shown here is derived from an EMBL/GenBank/DDBJ whole genome shotgun (WGS) entry which is preliminary data.</text>
</comment>
<dbReference type="PANTHER" id="PTHR47972:SF45">
    <property type="entry name" value="PROTEIN CLARET SEGREGATIONAL"/>
    <property type="match status" value="1"/>
</dbReference>
<dbReference type="OrthoDB" id="3176171at2759"/>
<feature type="domain" description="Kinesin motor" evidence="8">
    <location>
        <begin position="1"/>
        <end position="43"/>
    </location>
</feature>
<organism evidence="9 10">
    <name type="scientific">Danionella cerebrum</name>
    <dbReference type="NCBI Taxonomy" id="2873325"/>
    <lineage>
        <taxon>Eukaryota</taxon>
        <taxon>Metazoa</taxon>
        <taxon>Chordata</taxon>
        <taxon>Craniata</taxon>
        <taxon>Vertebrata</taxon>
        <taxon>Euteleostomi</taxon>
        <taxon>Actinopterygii</taxon>
        <taxon>Neopterygii</taxon>
        <taxon>Teleostei</taxon>
        <taxon>Ostariophysi</taxon>
        <taxon>Cypriniformes</taxon>
        <taxon>Danionidae</taxon>
        <taxon>Danioninae</taxon>
        <taxon>Danionella</taxon>
    </lineage>
</organism>
<gene>
    <name evidence="9" type="ORF">DNTS_020425</name>
</gene>
<name>A0A553RL25_9TELE</name>
<comment type="caution">
    <text evidence="7">Lacks conserved residue(s) required for the propagation of feature annotation.</text>
</comment>
<keyword evidence="6" id="KW-0206">Cytoskeleton</keyword>
<dbReference type="PANTHER" id="PTHR47972">
    <property type="entry name" value="KINESIN-LIKE PROTEIN KLP-3"/>
    <property type="match status" value="1"/>
</dbReference>
<dbReference type="InterPro" id="IPR027417">
    <property type="entry name" value="P-loop_NTPase"/>
</dbReference>
<protein>
    <recommendedName>
        <fullName evidence="8">Kinesin motor domain-containing protein</fullName>
    </recommendedName>
</protein>
<keyword evidence="6" id="KW-0963">Cytoplasm</keyword>
<sequence length="53" mass="5679">TYLLQNCLGGNSKTLMFVNVSPEEESLGESLNSLRFASKVNDCVIGTASANKK</sequence>
<dbReference type="GO" id="GO:0007018">
    <property type="term" value="P:microtubule-based movement"/>
    <property type="evidence" value="ECO:0007669"/>
    <property type="project" value="InterPro"/>
</dbReference>
<reference evidence="9 10" key="1">
    <citation type="journal article" date="2019" name="Sci. Data">
        <title>Hybrid genome assembly and annotation of Danionella translucida.</title>
        <authorList>
            <person name="Kadobianskyi M."/>
            <person name="Schulze L."/>
            <person name="Schuelke M."/>
            <person name="Judkewitz B."/>
        </authorList>
    </citation>
    <scope>NUCLEOTIDE SEQUENCE [LARGE SCALE GENOMIC DNA]</scope>
    <source>
        <strain evidence="9 10">Bolton</strain>
    </source>
</reference>
<accession>A0A553RL25</accession>
<dbReference type="GO" id="GO:0008017">
    <property type="term" value="F:microtubule binding"/>
    <property type="evidence" value="ECO:0007669"/>
    <property type="project" value="InterPro"/>
</dbReference>
<dbReference type="PROSITE" id="PS50067">
    <property type="entry name" value="KINESIN_MOTOR_2"/>
    <property type="match status" value="1"/>
</dbReference>
<dbReference type="InterPro" id="IPR001752">
    <property type="entry name" value="Kinesin_motor_dom"/>
</dbReference>
<dbReference type="GO" id="GO:0005524">
    <property type="term" value="F:ATP binding"/>
    <property type="evidence" value="ECO:0007669"/>
    <property type="project" value="UniProtKB-KW"/>
</dbReference>
<dbReference type="AlphaFoldDB" id="A0A553RL25"/>
<evidence type="ECO:0000313" key="10">
    <source>
        <dbReference type="Proteomes" id="UP000316079"/>
    </source>
</evidence>
<keyword evidence="2" id="KW-0493">Microtubule</keyword>
<evidence type="ECO:0000256" key="6">
    <source>
        <dbReference type="ARBA" id="ARBA00023212"/>
    </source>
</evidence>
<dbReference type="InterPro" id="IPR027640">
    <property type="entry name" value="Kinesin-like_fam"/>
</dbReference>
<evidence type="ECO:0000256" key="1">
    <source>
        <dbReference type="ARBA" id="ARBA00004245"/>
    </source>
</evidence>
<dbReference type="GO" id="GO:0005874">
    <property type="term" value="C:microtubule"/>
    <property type="evidence" value="ECO:0007669"/>
    <property type="project" value="UniProtKB-KW"/>
</dbReference>
<evidence type="ECO:0000256" key="7">
    <source>
        <dbReference type="PROSITE-ProRule" id="PRU00283"/>
    </source>
</evidence>
<keyword evidence="3" id="KW-0547">Nucleotide-binding</keyword>